<keyword evidence="9 10" id="KW-0413">Isomerase</keyword>
<dbReference type="InterPro" id="IPR056375">
    <property type="entry name" value="Idi_bact"/>
</dbReference>
<dbReference type="InterPro" id="IPR015797">
    <property type="entry name" value="NUDIX_hydrolase-like_dom_sf"/>
</dbReference>
<evidence type="ECO:0000256" key="3">
    <source>
        <dbReference type="ARBA" id="ARBA00012057"/>
    </source>
</evidence>
<dbReference type="InterPro" id="IPR011876">
    <property type="entry name" value="IsopentenylPP_isomerase_typ1"/>
</dbReference>
<evidence type="ECO:0000259" key="11">
    <source>
        <dbReference type="PROSITE" id="PS51462"/>
    </source>
</evidence>
<evidence type="ECO:0000256" key="1">
    <source>
        <dbReference type="ARBA" id="ARBA00004826"/>
    </source>
</evidence>
<dbReference type="EC" id="5.3.3.2" evidence="3 10"/>
<dbReference type="PANTHER" id="PTHR10885">
    <property type="entry name" value="ISOPENTENYL-DIPHOSPHATE DELTA-ISOMERASE"/>
    <property type="match status" value="1"/>
</dbReference>
<dbReference type="PIRSF" id="PIRSF018427">
    <property type="entry name" value="Isopntndiph_ism"/>
    <property type="match status" value="1"/>
</dbReference>
<reference evidence="12 13" key="1">
    <citation type="submission" date="2022-08" db="EMBL/GenBank/DDBJ databases">
        <title>novel species in genus Aeromicrobium.</title>
        <authorList>
            <person name="Ye L."/>
        </authorList>
    </citation>
    <scope>NUCLEOTIDE SEQUENCE [LARGE SCALE GENOMIC DNA]</scope>
    <source>
        <strain evidence="13">zg-Y1379</strain>
    </source>
</reference>
<keyword evidence="8 10" id="KW-0414">Isoprene biosynthesis</keyword>
<comment type="subcellular location">
    <subcellularLocation>
        <location evidence="10">Cytoplasm</location>
    </subcellularLocation>
</comment>
<comment type="cofactor">
    <cofactor evidence="10">
        <name>Mg(2+)</name>
        <dbReference type="ChEBI" id="CHEBI:18420"/>
    </cofactor>
    <text evidence="10">Binds 1 Mg(2+) ion per subunit. The magnesium ion binds only when substrate is bound.</text>
</comment>
<evidence type="ECO:0000256" key="8">
    <source>
        <dbReference type="ARBA" id="ARBA00023229"/>
    </source>
</evidence>
<evidence type="ECO:0000256" key="6">
    <source>
        <dbReference type="ARBA" id="ARBA00022842"/>
    </source>
</evidence>
<keyword evidence="5 10" id="KW-0479">Metal-binding</keyword>
<dbReference type="InterPro" id="IPR000086">
    <property type="entry name" value="NUDIX_hydrolase_dom"/>
</dbReference>
<dbReference type="Proteomes" id="UP001316184">
    <property type="component" value="Chromosome"/>
</dbReference>
<dbReference type="Gene3D" id="3.90.79.10">
    <property type="entry name" value="Nucleoside Triphosphate Pyrophosphohydrolase"/>
    <property type="match status" value="1"/>
</dbReference>
<sequence>MTENVVLLDEHGHGIGTAAKSEVHHATTPLHLAFSCYVFDADDRLLLTQRAASKATFPGLWTNTVCGHPAPGEDIETAVRRRAMDELGLGLADLRLVLPDFRYTATMHGIQENEMCPVLVARPAGEIAPNPDEVGDVRWQPWEQFRSQVLDGTLEVSTWCRLQVAALSGLGPDPASWRTGDAHLLPPAARAA</sequence>
<keyword evidence="13" id="KW-1185">Reference proteome</keyword>
<feature type="binding site" evidence="10">
    <location>
        <position position="114"/>
    </location>
    <ligand>
        <name>Mn(2+)</name>
        <dbReference type="ChEBI" id="CHEBI:29035"/>
    </ligand>
</feature>
<feature type="active site" evidence="10">
    <location>
        <position position="66"/>
    </location>
</feature>
<dbReference type="PANTHER" id="PTHR10885:SF0">
    <property type="entry name" value="ISOPENTENYL-DIPHOSPHATE DELTA-ISOMERASE"/>
    <property type="match status" value="1"/>
</dbReference>
<evidence type="ECO:0000256" key="9">
    <source>
        <dbReference type="ARBA" id="ARBA00023235"/>
    </source>
</evidence>
<dbReference type="NCBIfam" id="TIGR02150">
    <property type="entry name" value="IPP_isom_1"/>
    <property type="match status" value="1"/>
</dbReference>
<evidence type="ECO:0000313" key="13">
    <source>
        <dbReference type="Proteomes" id="UP001316184"/>
    </source>
</evidence>
<dbReference type="HAMAP" id="MF_00202">
    <property type="entry name" value="Idi"/>
    <property type="match status" value="1"/>
</dbReference>
<keyword evidence="7 10" id="KW-0464">Manganese</keyword>
<organism evidence="12 13">
    <name type="scientific">Aeromicrobium wangtongii</name>
    <dbReference type="NCBI Taxonomy" id="2969247"/>
    <lineage>
        <taxon>Bacteria</taxon>
        <taxon>Bacillati</taxon>
        <taxon>Actinomycetota</taxon>
        <taxon>Actinomycetes</taxon>
        <taxon>Propionibacteriales</taxon>
        <taxon>Nocardioidaceae</taxon>
        <taxon>Aeromicrobium</taxon>
    </lineage>
</organism>
<feature type="binding site" evidence="10">
    <location>
        <position position="112"/>
    </location>
    <ligand>
        <name>Mn(2+)</name>
        <dbReference type="ChEBI" id="CHEBI:29035"/>
    </ligand>
</feature>
<comment type="cofactor">
    <cofactor evidence="10">
        <name>Mn(2+)</name>
        <dbReference type="ChEBI" id="CHEBI:29035"/>
    </cofactor>
    <text evidence="10">Binds 1 Mn(2+) ion per subunit.</text>
</comment>
<proteinExistence type="inferred from homology"/>
<feature type="active site" evidence="10">
    <location>
        <position position="114"/>
    </location>
</feature>
<gene>
    <name evidence="10 12" type="primary">idi</name>
    <name evidence="12" type="ORF">NQV15_02600</name>
</gene>
<comment type="pathway">
    <text evidence="1 10">Isoprenoid biosynthesis; dimethylallyl diphosphate biosynthesis; dimethylallyl diphosphate from isopentenyl diphosphate: step 1/1.</text>
</comment>
<dbReference type="GO" id="GO:0004452">
    <property type="term" value="F:isopentenyl-diphosphate delta-isomerase activity"/>
    <property type="evidence" value="ECO:0007669"/>
    <property type="project" value="UniProtKB-EC"/>
</dbReference>
<comment type="function">
    <text evidence="10">Catalyzes the 1,3-allylic rearrangement of the homoallylic substrate isopentenyl (IPP) to its highly electrophilic allylic isomer, dimethylallyl diphosphate (DMAPP).</text>
</comment>
<keyword evidence="4 10" id="KW-0963">Cytoplasm</keyword>
<evidence type="ECO:0000256" key="2">
    <source>
        <dbReference type="ARBA" id="ARBA00007579"/>
    </source>
</evidence>
<dbReference type="Pfam" id="PF00293">
    <property type="entry name" value="NUDIX"/>
    <property type="match status" value="1"/>
</dbReference>
<evidence type="ECO:0000256" key="10">
    <source>
        <dbReference type="HAMAP-Rule" id="MF_00202"/>
    </source>
</evidence>
<evidence type="ECO:0000313" key="12">
    <source>
        <dbReference type="EMBL" id="UUP14222.1"/>
    </source>
</evidence>
<feature type="binding site" evidence="10">
    <location>
        <position position="86"/>
    </location>
    <ligand>
        <name>Mg(2+)</name>
        <dbReference type="ChEBI" id="CHEBI:18420"/>
    </ligand>
</feature>
<comment type="similarity">
    <text evidence="2 10">Belongs to the IPP isomerase type 1 family.</text>
</comment>
<name>A0ABY5M9V0_9ACTN</name>
<feature type="domain" description="Nudix hydrolase" evidence="11">
    <location>
        <begin position="29"/>
        <end position="162"/>
    </location>
</feature>
<keyword evidence="6 10" id="KW-0460">Magnesium</keyword>
<dbReference type="EMBL" id="CP102173">
    <property type="protein sequence ID" value="UUP14222.1"/>
    <property type="molecule type" value="Genomic_DNA"/>
</dbReference>
<feature type="binding site" evidence="10">
    <location>
        <position position="68"/>
    </location>
    <ligand>
        <name>Mn(2+)</name>
        <dbReference type="ChEBI" id="CHEBI:29035"/>
    </ligand>
</feature>
<dbReference type="RefSeq" id="WP_232398046.1">
    <property type="nucleotide sequence ID" value="NZ_CP102173.1"/>
</dbReference>
<evidence type="ECO:0000256" key="7">
    <source>
        <dbReference type="ARBA" id="ARBA00023211"/>
    </source>
</evidence>
<evidence type="ECO:0000256" key="4">
    <source>
        <dbReference type="ARBA" id="ARBA00022490"/>
    </source>
</evidence>
<dbReference type="PROSITE" id="PS51462">
    <property type="entry name" value="NUDIX"/>
    <property type="match status" value="1"/>
</dbReference>
<accession>A0ABY5M9V0</accession>
<feature type="binding site" evidence="10">
    <location>
        <position position="24"/>
    </location>
    <ligand>
        <name>Mn(2+)</name>
        <dbReference type="ChEBI" id="CHEBI:29035"/>
    </ligand>
</feature>
<comment type="catalytic activity">
    <reaction evidence="10">
        <text>isopentenyl diphosphate = dimethylallyl diphosphate</text>
        <dbReference type="Rhea" id="RHEA:23284"/>
        <dbReference type="ChEBI" id="CHEBI:57623"/>
        <dbReference type="ChEBI" id="CHEBI:128769"/>
        <dbReference type="EC" id="5.3.3.2"/>
    </reaction>
</comment>
<protein>
    <recommendedName>
        <fullName evidence="3 10">Isopentenyl-diphosphate Delta-isomerase</fullName>
        <shortName evidence="10">IPP isomerase</shortName>
        <ecNumber evidence="3 10">5.3.3.2</ecNumber>
    </recommendedName>
    <alternativeName>
        <fullName evidence="10">IPP:DMAPP isomerase</fullName>
    </alternativeName>
    <alternativeName>
        <fullName evidence="10">Isopentenyl pyrophosphate isomerase</fullName>
    </alternativeName>
</protein>
<dbReference type="CDD" id="cd02885">
    <property type="entry name" value="NUDIX_IPP_Isomerase"/>
    <property type="match status" value="1"/>
</dbReference>
<feature type="binding site" evidence="10">
    <location>
        <position position="31"/>
    </location>
    <ligand>
        <name>Mn(2+)</name>
        <dbReference type="ChEBI" id="CHEBI:29035"/>
    </ligand>
</feature>
<dbReference type="NCBIfam" id="NF002995">
    <property type="entry name" value="PRK03759.1"/>
    <property type="match status" value="1"/>
</dbReference>
<evidence type="ECO:0000256" key="5">
    <source>
        <dbReference type="ARBA" id="ARBA00022723"/>
    </source>
</evidence>
<dbReference type="SUPFAM" id="SSF55811">
    <property type="entry name" value="Nudix"/>
    <property type="match status" value="1"/>
</dbReference>